<evidence type="ECO:0000313" key="2">
    <source>
        <dbReference type="EMBL" id="CAL1288990.1"/>
    </source>
</evidence>
<comment type="caution">
    <text evidence="2">The sequence shown here is derived from an EMBL/GenBank/DDBJ whole genome shotgun (WGS) entry which is preliminary data.</text>
</comment>
<evidence type="ECO:0000256" key="1">
    <source>
        <dbReference type="SAM" id="MobiDB-lite"/>
    </source>
</evidence>
<name>A0AAV2B007_9ARAC</name>
<dbReference type="Proteomes" id="UP001497382">
    <property type="component" value="Unassembled WGS sequence"/>
</dbReference>
<organism evidence="2 3">
    <name type="scientific">Larinioides sclopetarius</name>
    <dbReference type="NCBI Taxonomy" id="280406"/>
    <lineage>
        <taxon>Eukaryota</taxon>
        <taxon>Metazoa</taxon>
        <taxon>Ecdysozoa</taxon>
        <taxon>Arthropoda</taxon>
        <taxon>Chelicerata</taxon>
        <taxon>Arachnida</taxon>
        <taxon>Araneae</taxon>
        <taxon>Araneomorphae</taxon>
        <taxon>Entelegynae</taxon>
        <taxon>Araneoidea</taxon>
        <taxon>Araneidae</taxon>
        <taxon>Larinioides</taxon>
    </lineage>
</organism>
<sequence>MEVMDLINDENTFLLDDELHSDTDISSSYLDYSSKDSCRELSSDDDLTKITEQKQATPIGLYWDFENVHVPRKKSGFALIQKILETIYEGNLEDEFILVWDTYKEDDLLDEISEAQMNFPQEEKAIYRLNNEVIGKSQVKAKFSTNKGAESEAASTESEEGENLIADSQITMPSPNVPVIMDPLQDKESKLNESHSSEQAPTSNRKREE</sequence>
<reference evidence="2 3" key="1">
    <citation type="submission" date="2024-04" db="EMBL/GenBank/DDBJ databases">
        <authorList>
            <person name="Rising A."/>
            <person name="Reimegard J."/>
            <person name="Sonavane S."/>
            <person name="Akerstrom W."/>
            <person name="Nylinder S."/>
            <person name="Hedman E."/>
            <person name="Kallberg Y."/>
        </authorList>
    </citation>
    <scope>NUCLEOTIDE SEQUENCE [LARGE SCALE GENOMIC DNA]</scope>
</reference>
<accession>A0AAV2B007</accession>
<feature type="compositionally biased region" description="Basic and acidic residues" evidence="1">
    <location>
        <begin position="184"/>
        <end position="196"/>
    </location>
</feature>
<dbReference type="EMBL" id="CAXIEN010000241">
    <property type="protein sequence ID" value="CAL1288990.1"/>
    <property type="molecule type" value="Genomic_DNA"/>
</dbReference>
<evidence type="ECO:0000313" key="3">
    <source>
        <dbReference type="Proteomes" id="UP001497382"/>
    </source>
</evidence>
<proteinExistence type="predicted"/>
<keyword evidence="3" id="KW-1185">Reference proteome</keyword>
<gene>
    <name evidence="2" type="ORF">LARSCL_LOCUS15669</name>
</gene>
<feature type="region of interest" description="Disordered" evidence="1">
    <location>
        <begin position="142"/>
        <end position="209"/>
    </location>
</feature>
<protein>
    <submittedName>
        <fullName evidence="2">Uncharacterized protein</fullName>
    </submittedName>
</protein>
<dbReference type="AlphaFoldDB" id="A0AAV2B007"/>